<dbReference type="AlphaFoldDB" id="A0A2B8BI75"/>
<proteinExistence type="predicted"/>
<evidence type="ECO:0000313" key="1">
    <source>
        <dbReference type="EMBL" id="PGH57419.1"/>
    </source>
</evidence>
<dbReference type="EMBL" id="PDKW01000040">
    <property type="protein sequence ID" value="PGH57419.1"/>
    <property type="molecule type" value="Genomic_DNA"/>
</dbReference>
<keyword evidence="2" id="KW-1185">Reference proteome</keyword>
<reference evidence="2" key="1">
    <citation type="submission" date="2017-10" db="EMBL/GenBank/DDBJ databases">
        <authorList>
            <person name="Kravchenko I.K."/>
            <person name="Grouzdev D.S."/>
        </authorList>
    </citation>
    <scope>NUCLEOTIDE SEQUENCE [LARGE SCALE GENOMIC DNA]</scope>
    <source>
        <strain evidence="2">B2</strain>
    </source>
</reference>
<sequence length="63" mass="6883">MRYHITGSSQVGVMGLKRDTLEGALKKANELRQQGIYNDVQIIDIETGDVVKEPLPDGNQAGN</sequence>
<dbReference type="RefSeq" id="WP_098736868.1">
    <property type="nucleotide sequence ID" value="NZ_PDKW01000040.1"/>
</dbReference>
<gene>
    <name evidence="1" type="ORF">CRT60_13395</name>
</gene>
<accession>A0A2B8BI75</accession>
<dbReference type="Proteomes" id="UP000225379">
    <property type="component" value="Unassembled WGS sequence"/>
</dbReference>
<name>A0A2B8BI75_9PROT</name>
<evidence type="ECO:0000313" key="2">
    <source>
        <dbReference type="Proteomes" id="UP000225379"/>
    </source>
</evidence>
<dbReference type="OrthoDB" id="8249769at2"/>
<protein>
    <submittedName>
        <fullName evidence="1">Uncharacterized protein</fullName>
    </submittedName>
</protein>
<comment type="caution">
    <text evidence="1">The sequence shown here is derived from an EMBL/GenBank/DDBJ whole genome shotgun (WGS) entry which is preliminary data.</text>
</comment>
<organism evidence="1 2">
    <name type="scientific">Azospirillum palustre</name>
    <dbReference type="NCBI Taxonomy" id="2044885"/>
    <lineage>
        <taxon>Bacteria</taxon>
        <taxon>Pseudomonadati</taxon>
        <taxon>Pseudomonadota</taxon>
        <taxon>Alphaproteobacteria</taxon>
        <taxon>Rhodospirillales</taxon>
        <taxon>Azospirillaceae</taxon>
        <taxon>Azospirillum</taxon>
    </lineage>
</organism>